<evidence type="ECO:0000313" key="2">
    <source>
        <dbReference type="EMBL" id="CZT20830.1"/>
    </source>
</evidence>
<dbReference type="GeneID" id="35601821"/>
<sequence length="310" mass="33890">MSSNSFFRTSPTVVLPASTQEQYFGNHYMETDTGGPIPNGPSSTFNDFQNHSMTQVATQPGSAPSLAGRKRSRGDIFSEVEEDAGRNDDGSISTPSEDRAYSYRSFAESPSEIAMGGCNEHDPFNTASAQRPQVASRKSQRMDSKASLPGADDLAQLVLPHTIREATTEPLIDEATRSLGISWQRMDSTEVLQIKQRAYSKWIQNHFSRLTDVAIWLENSALPAYLVTANNTNTGQREYYIFSTDLTEARLVTTDPSQLIPRLKMLPALELAAPGGKLVAETDPIPASQSEVDDAHVDIVGCAAHAMEMD</sequence>
<reference evidence="2 3" key="1">
    <citation type="submission" date="2016-03" db="EMBL/GenBank/DDBJ databases">
        <authorList>
            <person name="Ploux O."/>
        </authorList>
    </citation>
    <scope>NUCLEOTIDE SEQUENCE [LARGE SCALE GENOMIC DNA]</scope>
    <source>
        <strain evidence="2 3">URUG2</strain>
    </source>
</reference>
<feature type="region of interest" description="Disordered" evidence="1">
    <location>
        <begin position="30"/>
        <end position="149"/>
    </location>
</feature>
<evidence type="ECO:0000313" key="3">
    <source>
        <dbReference type="Proteomes" id="UP000225277"/>
    </source>
</evidence>
<dbReference type="OrthoDB" id="5359669at2759"/>
<keyword evidence="3" id="KW-1185">Reference proteome</keyword>
<accession>A0A2D3V5V3</accession>
<dbReference type="Proteomes" id="UP000225277">
    <property type="component" value="Unassembled WGS sequence"/>
</dbReference>
<protein>
    <submittedName>
        <fullName evidence="2">Uncharacterized protein</fullName>
    </submittedName>
</protein>
<feature type="compositionally biased region" description="Polar residues" evidence="1">
    <location>
        <begin position="125"/>
        <end position="137"/>
    </location>
</feature>
<dbReference type="EMBL" id="FJUY01000010">
    <property type="protein sequence ID" value="CZT20830.1"/>
    <property type="molecule type" value="Genomic_DNA"/>
</dbReference>
<dbReference type="AlphaFoldDB" id="A0A2D3V5V3"/>
<gene>
    <name evidence="2" type="ORF">RCC_06688</name>
</gene>
<dbReference type="RefSeq" id="XP_023627719.1">
    <property type="nucleotide sequence ID" value="XM_023771951.1"/>
</dbReference>
<dbReference type="STRING" id="112498.A0A2D3V5V3"/>
<name>A0A2D3V5V3_9PEZI</name>
<proteinExistence type="predicted"/>
<feature type="compositionally biased region" description="Polar residues" evidence="1">
    <location>
        <begin position="40"/>
        <end position="62"/>
    </location>
</feature>
<organism evidence="2 3">
    <name type="scientific">Ramularia collo-cygni</name>
    <dbReference type="NCBI Taxonomy" id="112498"/>
    <lineage>
        <taxon>Eukaryota</taxon>
        <taxon>Fungi</taxon>
        <taxon>Dikarya</taxon>
        <taxon>Ascomycota</taxon>
        <taxon>Pezizomycotina</taxon>
        <taxon>Dothideomycetes</taxon>
        <taxon>Dothideomycetidae</taxon>
        <taxon>Mycosphaerellales</taxon>
        <taxon>Mycosphaerellaceae</taxon>
        <taxon>Ramularia</taxon>
    </lineage>
</organism>
<evidence type="ECO:0000256" key="1">
    <source>
        <dbReference type="SAM" id="MobiDB-lite"/>
    </source>
</evidence>